<evidence type="ECO:0000259" key="7">
    <source>
        <dbReference type="Pfam" id="PF22022"/>
    </source>
</evidence>
<organism evidence="8 9">
    <name type="scientific">Leptothrix cholodnii (strain ATCC 51168 / LMG 8142 / SP-6)</name>
    <name type="common">Leptothrix discophora (strain SP-6)</name>
    <dbReference type="NCBI Taxonomy" id="395495"/>
    <lineage>
        <taxon>Bacteria</taxon>
        <taxon>Pseudomonadati</taxon>
        <taxon>Pseudomonadota</taxon>
        <taxon>Betaproteobacteria</taxon>
        <taxon>Burkholderiales</taxon>
        <taxon>Sphaerotilaceae</taxon>
        <taxon>Leptothrix</taxon>
    </lineage>
</organism>
<keyword evidence="4" id="KW-0233">DNA recombination</keyword>
<dbReference type="EMBL" id="CP001013">
    <property type="protein sequence ID" value="ACB33169.1"/>
    <property type="molecule type" value="Genomic_DNA"/>
</dbReference>
<dbReference type="AlphaFoldDB" id="B1Y1Y9"/>
<evidence type="ECO:0000259" key="6">
    <source>
        <dbReference type="Pfam" id="PF13356"/>
    </source>
</evidence>
<evidence type="ECO:0000256" key="1">
    <source>
        <dbReference type="ARBA" id="ARBA00008857"/>
    </source>
</evidence>
<dbReference type="Gene3D" id="1.10.150.130">
    <property type="match status" value="1"/>
</dbReference>
<dbReference type="GO" id="GO:0006310">
    <property type="term" value="P:DNA recombination"/>
    <property type="evidence" value="ECO:0007669"/>
    <property type="project" value="UniProtKB-KW"/>
</dbReference>
<evidence type="ECO:0000313" key="9">
    <source>
        <dbReference type="Proteomes" id="UP000001693"/>
    </source>
</evidence>
<dbReference type="KEGG" id="lch:Lcho_0897"/>
<dbReference type="Gene3D" id="3.30.160.390">
    <property type="entry name" value="Integrase, DNA-binding domain"/>
    <property type="match status" value="1"/>
</dbReference>
<dbReference type="Pfam" id="PF13356">
    <property type="entry name" value="Arm-DNA-bind_3"/>
    <property type="match status" value="1"/>
</dbReference>
<dbReference type="InterPro" id="IPR002104">
    <property type="entry name" value="Integrase_catalytic"/>
</dbReference>
<evidence type="ECO:0000259" key="5">
    <source>
        <dbReference type="Pfam" id="PF00589"/>
    </source>
</evidence>
<dbReference type="PANTHER" id="PTHR30629:SF2">
    <property type="entry name" value="PROPHAGE INTEGRASE INTS-RELATED"/>
    <property type="match status" value="1"/>
</dbReference>
<feature type="domain" description="Phage integrase central" evidence="7">
    <location>
        <begin position="179"/>
        <end position="250"/>
    </location>
</feature>
<dbReference type="SUPFAM" id="SSF56349">
    <property type="entry name" value="DNA breaking-rejoining enzymes"/>
    <property type="match status" value="1"/>
</dbReference>
<dbReference type="HOGENOM" id="CLU_027562_0_4_4"/>
<protein>
    <submittedName>
        <fullName evidence="8">Integrase family protein</fullName>
    </submittedName>
</protein>
<dbReference type="GO" id="GO:0015074">
    <property type="term" value="P:DNA integration"/>
    <property type="evidence" value="ECO:0007669"/>
    <property type="project" value="UniProtKB-KW"/>
</dbReference>
<keyword evidence="3" id="KW-0238">DNA-binding</keyword>
<feature type="domain" description="Integrase DNA-binding" evidence="6">
    <location>
        <begin position="30"/>
        <end position="105"/>
    </location>
</feature>
<dbReference type="PANTHER" id="PTHR30629">
    <property type="entry name" value="PROPHAGE INTEGRASE"/>
    <property type="match status" value="1"/>
</dbReference>
<keyword evidence="9" id="KW-1185">Reference proteome</keyword>
<dbReference type="GO" id="GO:0003677">
    <property type="term" value="F:DNA binding"/>
    <property type="evidence" value="ECO:0007669"/>
    <property type="project" value="UniProtKB-KW"/>
</dbReference>
<comment type="similarity">
    <text evidence="1">Belongs to the 'phage' integrase family.</text>
</comment>
<evidence type="ECO:0000256" key="2">
    <source>
        <dbReference type="ARBA" id="ARBA00022908"/>
    </source>
</evidence>
<evidence type="ECO:0000256" key="3">
    <source>
        <dbReference type="ARBA" id="ARBA00023125"/>
    </source>
</evidence>
<accession>B1Y1Y9</accession>
<dbReference type="Proteomes" id="UP000001693">
    <property type="component" value="Chromosome"/>
</dbReference>
<dbReference type="STRING" id="395495.Lcho_0897"/>
<reference evidence="8 9" key="1">
    <citation type="submission" date="2008-03" db="EMBL/GenBank/DDBJ databases">
        <title>Complete sequence of Leptothrix cholodnii SP-6.</title>
        <authorList>
            <consortium name="US DOE Joint Genome Institute"/>
            <person name="Copeland A."/>
            <person name="Lucas S."/>
            <person name="Lapidus A."/>
            <person name="Glavina del Rio T."/>
            <person name="Dalin E."/>
            <person name="Tice H."/>
            <person name="Bruce D."/>
            <person name="Goodwin L."/>
            <person name="Pitluck S."/>
            <person name="Chertkov O."/>
            <person name="Brettin T."/>
            <person name="Detter J.C."/>
            <person name="Han C."/>
            <person name="Kuske C.R."/>
            <person name="Schmutz J."/>
            <person name="Larimer F."/>
            <person name="Land M."/>
            <person name="Hauser L."/>
            <person name="Kyrpides N."/>
            <person name="Lykidis A."/>
            <person name="Emerson D."/>
            <person name="Richardson P."/>
        </authorList>
    </citation>
    <scope>NUCLEOTIDE SEQUENCE [LARGE SCALE GENOMIC DNA]</scope>
    <source>
        <strain evidence="9">ATCC 51168 / LMG 8142 / SP-6</strain>
    </source>
</reference>
<name>B1Y1Y9_LEPCP</name>
<dbReference type="InterPro" id="IPR010998">
    <property type="entry name" value="Integrase_recombinase_N"/>
</dbReference>
<feature type="domain" description="Tyr recombinase" evidence="5">
    <location>
        <begin position="371"/>
        <end position="519"/>
    </location>
</feature>
<dbReference type="InterPro" id="IPR038488">
    <property type="entry name" value="Integrase_DNA-bd_sf"/>
</dbReference>
<dbReference type="InterPro" id="IPR025166">
    <property type="entry name" value="Integrase_DNA_bind_dom"/>
</dbReference>
<sequence>MDTKTKAKHNIGTTHREVLGWVKKAAAGDEFRAAKGLYLRKTEGGAFWVYRYASPVTGKQVRAQLWADDERGVVGFPDASLEEATTRAAVLRAKVADGIDPVLTAEQARMAHAEAQALDRQRIADEQRQREQAAQAATLAQARRLTVRRLFEDWRAADLQPRVRADGKRTGRVDGGQYVLEQFTRHVFPAIGEMAAEDVRKADLLSLLDAQKSAGKMRTANVLLADLKQMLDFALERELIAGNPLATVKKSKVGGASVERDRVLSNDEIKLLVAGIACARMHQRSSTAIWLTLATGVRVGELMGAVWADALPADPKARKTRLDALQALCDAKAVTAAQKKLAKAVEDGDAKKIERVKQQLATYQAFGDPERVKVGVIDVIARNWYLPDTKNQRDHTIHLSDFALAQLETLYELREVLTTSTSGELSPWVFPATNNSQPVCVKSFGKQLSDRQREPEARMSNRTKATTSLMLPGGKWTAHDLRRSAATVMARLNFGSDTINECLNHIQSDRMARVYIQDRREADQARAFDALGKRLAVLVNDAPRSPTANPMSE</sequence>
<evidence type="ECO:0000256" key="4">
    <source>
        <dbReference type="ARBA" id="ARBA00023172"/>
    </source>
</evidence>
<dbReference type="InterPro" id="IPR013762">
    <property type="entry name" value="Integrase-like_cat_sf"/>
</dbReference>
<dbReference type="Gene3D" id="1.10.443.10">
    <property type="entry name" value="Intergrase catalytic core"/>
    <property type="match status" value="1"/>
</dbReference>
<dbReference type="Pfam" id="PF00589">
    <property type="entry name" value="Phage_integrase"/>
    <property type="match status" value="1"/>
</dbReference>
<evidence type="ECO:0000313" key="8">
    <source>
        <dbReference type="EMBL" id="ACB33169.1"/>
    </source>
</evidence>
<dbReference type="RefSeq" id="WP_012345931.1">
    <property type="nucleotide sequence ID" value="NC_010524.1"/>
</dbReference>
<dbReference type="Pfam" id="PF22022">
    <property type="entry name" value="Phage_int_M"/>
    <property type="match status" value="1"/>
</dbReference>
<dbReference type="eggNOG" id="COG0582">
    <property type="taxonomic scope" value="Bacteria"/>
</dbReference>
<dbReference type="InterPro" id="IPR053876">
    <property type="entry name" value="Phage_int_M"/>
</dbReference>
<dbReference type="InterPro" id="IPR050808">
    <property type="entry name" value="Phage_Integrase"/>
</dbReference>
<proteinExistence type="inferred from homology"/>
<keyword evidence="2" id="KW-0229">DNA integration</keyword>
<dbReference type="InterPro" id="IPR011010">
    <property type="entry name" value="DNA_brk_join_enz"/>
</dbReference>
<gene>
    <name evidence="8" type="ordered locus">Lcho_0897</name>
</gene>